<evidence type="ECO:0000256" key="3">
    <source>
        <dbReference type="ARBA" id="ARBA00022692"/>
    </source>
</evidence>
<organism evidence="7 8">
    <name type="scientific">Cynoglossus semilaevis</name>
    <name type="common">Tongue sole</name>
    <dbReference type="NCBI Taxonomy" id="244447"/>
    <lineage>
        <taxon>Eukaryota</taxon>
        <taxon>Metazoa</taxon>
        <taxon>Chordata</taxon>
        <taxon>Craniata</taxon>
        <taxon>Vertebrata</taxon>
        <taxon>Euteleostomi</taxon>
        <taxon>Actinopterygii</taxon>
        <taxon>Neopterygii</taxon>
        <taxon>Teleostei</taxon>
        <taxon>Neoteleostei</taxon>
        <taxon>Acanthomorphata</taxon>
        <taxon>Carangaria</taxon>
        <taxon>Pleuronectiformes</taxon>
        <taxon>Pleuronectoidei</taxon>
        <taxon>Cynoglossidae</taxon>
        <taxon>Cynoglossinae</taxon>
        <taxon>Cynoglossus</taxon>
    </lineage>
</organism>
<dbReference type="AlphaFoldDB" id="A0A3P8VC45"/>
<evidence type="ECO:0000256" key="6">
    <source>
        <dbReference type="SAM" id="Phobius"/>
    </source>
</evidence>
<evidence type="ECO:0000256" key="1">
    <source>
        <dbReference type="ARBA" id="ARBA00004141"/>
    </source>
</evidence>
<dbReference type="GO" id="GO:0016020">
    <property type="term" value="C:membrane"/>
    <property type="evidence" value="ECO:0007669"/>
    <property type="project" value="UniProtKB-SubCell"/>
</dbReference>
<dbReference type="Pfam" id="PF05805">
    <property type="entry name" value="L6_membrane"/>
    <property type="match status" value="1"/>
</dbReference>
<dbReference type="InParanoid" id="A0A3P8VC45"/>
<reference evidence="7" key="1">
    <citation type="submission" date="2025-08" db="UniProtKB">
        <authorList>
            <consortium name="Ensembl"/>
        </authorList>
    </citation>
    <scope>IDENTIFICATION</scope>
</reference>
<keyword evidence="8" id="KW-1185">Reference proteome</keyword>
<feature type="transmembrane region" description="Helical" evidence="6">
    <location>
        <begin position="49"/>
        <end position="67"/>
    </location>
</feature>
<protein>
    <submittedName>
        <fullName evidence="7">Uncharacterized protein</fullName>
    </submittedName>
</protein>
<keyword evidence="3 6" id="KW-0812">Transmembrane</keyword>
<feature type="transmembrane region" description="Helical" evidence="6">
    <location>
        <begin position="9"/>
        <end position="29"/>
    </location>
</feature>
<accession>A0A3P8VC45</accession>
<keyword evidence="5 6" id="KW-0472">Membrane</keyword>
<dbReference type="PANTHER" id="PTHR14198:SF23">
    <property type="entry name" value="SI:CH211-137I24.10"/>
    <property type="match status" value="1"/>
</dbReference>
<dbReference type="Proteomes" id="UP000265120">
    <property type="component" value="Unassembled WGS sequence"/>
</dbReference>
<dbReference type="InterPro" id="IPR008661">
    <property type="entry name" value="L6_membrane"/>
</dbReference>
<evidence type="ECO:0000256" key="5">
    <source>
        <dbReference type="ARBA" id="ARBA00023136"/>
    </source>
</evidence>
<dbReference type="OMA" id="SICCNIV"/>
<comment type="similarity">
    <text evidence="2">Belongs to the L6 tetraspanin family.</text>
</comment>
<comment type="subcellular location">
    <subcellularLocation>
        <location evidence="1">Membrane</location>
        <topology evidence="1">Multi-pass membrane protein</topology>
    </subcellularLocation>
</comment>
<name>A0A3P8VC45_CYNSE</name>
<keyword evidence="4 6" id="KW-1133">Transmembrane helix</keyword>
<evidence type="ECO:0000313" key="7">
    <source>
        <dbReference type="Ensembl" id="ENSCSEP00000010811.1"/>
    </source>
</evidence>
<proteinExistence type="inferred from homology"/>
<sequence>MCSGKCSRLVAYTLYPLILLSICCNIVLFFPDLDVKYAKEGHITEEVKYLGGVVGGGLMVSLLSNGFKEIFLFRFSQKYLPSIF</sequence>
<evidence type="ECO:0000313" key="8">
    <source>
        <dbReference type="Proteomes" id="UP000265120"/>
    </source>
</evidence>
<dbReference type="Ensembl" id="ENSCSET00000010939.1">
    <property type="protein sequence ID" value="ENSCSEP00000010811.1"/>
    <property type="gene ID" value="ENSCSEG00000006921.1"/>
</dbReference>
<dbReference type="PANTHER" id="PTHR14198">
    <property type="entry name" value="TRANSMEMBRANE 4 L6 FAMILY MEMBER 1-RELATED"/>
    <property type="match status" value="1"/>
</dbReference>
<dbReference type="GeneTree" id="ENSGT01030000234590"/>
<evidence type="ECO:0000256" key="4">
    <source>
        <dbReference type="ARBA" id="ARBA00022989"/>
    </source>
</evidence>
<reference evidence="7" key="2">
    <citation type="submission" date="2025-09" db="UniProtKB">
        <authorList>
            <consortium name="Ensembl"/>
        </authorList>
    </citation>
    <scope>IDENTIFICATION</scope>
</reference>
<evidence type="ECO:0000256" key="2">
    <source>
        <dbReference type="ARBA" id="ARBA00006193"/>
    </source>
</evidence>